<protein>
    <submittedName>
        <fullName evidence="2">Uncharacterized protein</fullName>
    </submittedName>
</protein>
<sequence length="52" mass="5468">MGAEGLDISWIGAILRESGTGLAGPATQLWPVLLLASALVGFGLYRAQRLKE</sequence>
<keyword evidence="1" id="KW-0472">Membrane</keyword>
<dbReference type="RefSeq" id="WP_377168381.1">
    <property type="nucleotide sequence ID" value="NZ_JBHTJC010000001.1"/>
</dbReference>
<evidence type="ECO:0000256" key="1">
    <source>
        <dbReference type="SAM" id="Phobius"/>
    </source>
</evidence>
<name>A0ABW7I528_9RHOB</name>
<gene>
    <name evidence="2" type="ORF">ACGRVM_04200</name>
</gene>
<accession>A0ABW7I528</accession>
<comment type="caution">
    <text evidence="2">The sequence shown here is derived from an EMBL/GenBank/DDBJ whole genome shotgun (WGS) entry which is preliminary data.</text>
</comment>
<keyword evidence="1" id="KW-0812">Transmembrane</keyword>
<keyword evidence="3" id="KW-1185">Reference proteome</keyword>
<dbReference type="Proteomes" id="UP001607157">
    <property type="component" value="Unassembled WGS sequence"/>
</dbReference>
<keyword evidence="1" id="KW-1133">Transmembrane helix</keyword>
<organism evidence="2 3">
    <name type="scientific">Roseovarius aquimarinus</name>
    <dbReference type="NCBI Taxonomy" id="1229156"/>
    <lineage>
        <taxon>Bacteria</taxon>
        <taxon>Pseudomonadati</taxon>
        <taxon>Pseudomonadota</taxon>
        <taxon>Alphaproteobacteria</taxon>
        <taxon>Rhodobacterales</taxon>
        <taxon>Roseobacteraceae</taxon>
        <taxon>Roseovarius</taxon>
    </lineage>
</organism>
<evidence type="ECO:0000313" key="3">
    <source>
        <dbReference type="Proteomes" id="UP001607157"/>
    </source>
</evidence>
<feature type="transmembrane region" description="Helical" evidence="1">
    <location>
        <begin position="29"/>
        <end position="47"/>
    </location>
</feature>
<dbReference type="EMBL" id="JBIHMM010000001">
    <property type="protein sequence ID" value="MFH0253080.1"/>
    <property type="molecule type" value="Genomic_DNA"/>
</dbReference>
<reference evidence="2 3" key="1">
    <citation type="submission" date="2024-10" db="EMBL/GenBank/DDBJ databases">
        <authorList>
            <person name="Yang X.-N."/>
        </authorList>
    </citation>
    <scope>NUCLEOTIDE SEQUENCE [LARGE SCALE GENOMIC DNA]</scope>
    <source>
        <strain evidence="2 3">CAU 1059</strain>
    </source>
</reference>
<evidence type="ECO:0000313" key="2">
    <source>
        <dbReference type="EMBL" id="MFH0253080.1"/>
    </source>
</evidence>
<proteinExistence type="predicted"/>